<feature type="binding site" evidence="2">
    <location>
        <position position="94"/>
    </location>
    <ligand>
        <name>Mg(2+)</name>
        <dbReference type="ChEBI" id="CHEBI:18420"/>
        <label>1</label>
        <note>catalytic</note>
    </ligand>
</feature>
<evidence type="ECO:0000256" key="2">
    <source>
        <dbReference type="PIRSR" id="PIRSR600760-2"/>
    </source>
</evidence>
<protein>
    <submittedName>
        <fullName evidence="3">Inositol monophosphatase</fullName>
    </submittedName>
</protein>
<gene>
    <name evidence="3" type="ORF">NHG85_12210</name>
</gene>
<organism evidence="3 4">
    <name type="scientific">Limimaricola litoreus</name>
    <dbReference type="NCBI Taxonomy" id="2955316"/>
    <lineage>
        <taxon>Bacteria</taxon>
        <taxon>Pseudomonadati</taxon>
        <taxon>Pseudomonadota</taxon>
        <taxon>Alphaproteobacteria</taxon>
        <taxon>Rhodobacterales</taxon>
        <taxon>Paracoccaceae</taxon>
        <taxon>Limimaricola</taxon>
    </lineage>
</organism>
<dbReference type="Proteomes" id="UP001139477">
    <property type="component" value="Unassembled WGS sequence"/>
</dbReference>
<reference evidence="3" key="1">
    <citation type="submission" date="2022-06" db="EMBL/GenBank/DDBJ databases">
        <title>Limimaricola sediminis sp. nov., isolated from an intertidal sediment.</title>
        <authorList>
            <person name="Shao X."/>
        </authorList>
    </citation>
    <scope>NUCLEOTIDE SEQUENCE</scope>
    <source>
        <strain evidence="3">ASW11-118</strain>
    </source>
</reference>
<dbReference type="EMBL" id="JAMYXC010000190">
    <property type="protein sequence ID" value="MCP1169274.1"/>
    <property type="molecule type" value="Genomic_DNA"/>
</dbReference>
<feature type="binding site" evidence="2">
    <location>
        <position position="91"/>
    </location>
    <ligand>
        <name>Mg(2+)</name>
        <dbReference type="ChEBI" id="CHEBI:18420"/>
        <label>1</label>
        <note>catalytic</note>
    </ligand>
</feature>
<feature type="binding site" evidence="2">
    <location>
        <position position="68"/>
    </location>
    <ligand>
        <name>Mg(2+)</name>
        <dbReference type="ChEBI" id="CHEBI:18420"/>
        <label>1</label>
        <note>catalytic</note>
    </ligand>
</feature>
<comment type="caution">
    <text evidence="3">The sequence shown here is derived from an EMBL/GenBank/DDBJ whole genome shotgun (WGS) entry which is preliminary data.</text>
</comment>
<comment type="similarity">
    <text evidence="1">Belongs to the inositol monophosphatase superfamily.</text>
</comment>
<dbReference type="PANTHER" id="PTHR20854:SF4">
    <property type="entry name" value="INOSITOL-1-MONOPHOSPHATASE-RELATED"/>
    <property type="match status" value="1"/>
</dbReference>
<dbReference type="Gene3D" id="3.40.190.80">
    <property type="match status" value="1"/>
</dbReference>
<dbReference type="Pfam" id="PF00459">
    <property type="entry name" value="Inositol_P"/>
    <property type="match status" value="1"/>
</dbReference>
<feature type="binding site" evidence="2">
    <location>
        <position position="220"/>
    </location>
    <ligand>
        <name>Mg(2+)</name>
        <dbReference type="ChEBI" id="CHEBI:18420"/>
        <label>2</label>
    </ligand>
</feature>
<dbReference type="GO" id="GO:0046872">
    <property type="term" value="F:metal ion binding"/>
    <property type="evidence" value="ECO:0007669"/>
    <property type="project" value="UniProtKB-KW"/>
</dbReference>
<sequence length="275" mass="29058">MIGNEELTAILRDAARAEILPRFRRLERSEIAAKGRPDDLVTEADIAAEARITAALRARLPGALILGEEAVADDPGLLAGLGEADRSAIIDPVDGTWNFARGLALFGTILALGARGRVTHGILYDPLLDDRVEAREEGPCEMVTADGTRRRLATSVETDPARMTAYLPLSLLPRDRQAAMAATFPLFGRAMGLRCSCHEYRLIAQGHAEIALAAVLNPWDHAAGALAVTRAGGVARMLDGGDYHLGLAPDAGYLLTAANEGAWQAAAGIIGPALL</sequence>
<name>A0A9X2JPU9_9RHOB</name>
<comment type="cofactor">
    <cofactor evidence="2">
        <name>Mg(2+)</name>
        <dbReference type="ChEBI" id="CHEBI:18420"/>
    </cofactor>
</comment>
<dbReference type="GO" id="GO:0007165">
    <property type="term" value="P:signal transduction"/>
    <property type="evidence" value="ECO:0007669"/>
    <property type="project" value="TreeGrafter"/>
</dbReference>
<keyword evidence="2" id="KW-0479">Metal-binding</keyword>
<keyword evidence="2" id="KW-0460">Magnesium</keyword>
<keyword evidence="4" id="KW-1185">Reference proteome</keyword>
<dbReference type="InterPro" id="IPR000760">
    <property type="entry name" value="Inositol_monophosphatase-like"/>
</dbReference>
<evidence type="ECO:0000313" key="4">
    <source>
        <dbReference type="Proteomes" id="UP001139477"/>
    </source>
</evidence>
<dbReference type="Gene3D" id="3.30.540.10">
    <property type="entry name" value="Fructose-1,6-Bisphosphatase, subunit A, domain 1"/>
    <property type="match status" value="1"/>
</dbReference>
<dbReference type="SUPFAM" id="SSF56655">
    <property type="entry name" value="Carbohydrate phosphatase"/>
    <property type="match status" value="1"/>
</dbReference>
<evidence type="ECO:0000256" key="1">
    <source>
        <dbReference type="ARBA" id="ARBA00009759"/>
    </source>
</evidence>
<dbReference type="GO" id="GO:0006020">
    <property type="term" value="P:inositol metabolic process"/>
    <property type="evidence" value="ECO:0007669"/>
    <property type="project" value="TreeGrafter"/>
</dbReference>
<dbReference type="GO" id="GO:0008934">
    <property type="term" value="F:inositol monophosphate 1-phosphatase activity"/>
    <property type="evidence" value="ECO:0007669"/>
    <property type="project" value="TreeGrafter"/>
</dbReference>
<accession>A0A9X2JPU9</accession>
<proteinExistence type="inferred from homology"/>
<dbReference type="PANTHER" id="PTHR20854">
    <property type="entry name" value="INOSITOL MONOPHOSPHATASE"/>
    <property type="match status" value="1"/>
</dbReference>
<dbReference type="PRINTS" id="PR00377">
    <property type="entry name" value="IMPHPHTASES"/>
</dbReference>
<dbReference type="RefSeq" id="WP_253332744.1">
    <property type="nucleotide sequence ID" value="NZ_JAMYXC010000190.1"/>
</dbReference>
<evidence type="ECO:0000313" key="3">
    <source>
        <dbReference type="EMBL" id="MCP1169274.1"/>
    </source>
</evidence>
<dbReference type="AlphaFoldDB" id="A0A9X2JPU9"/>